<proteinExistence type="predicted"/>
<sequence length="76" mass="8529">MRSRLWKCLLLAAVGGLVAWLGWTWRSVPSTSSPVVESAASSAANVGHAPSEHYLEALFRYRTNQPAHWRHIMFAH</sequence>
<protein>
    <submittedName>
        <fullName evidence="1">Uncharacterized protein</fullName>
    </submittedName>
</protein>
<dbReference type="AlphaFoldDB" id="A0A7V8VEY1"/>
<evidence type="ECO:0000313" key="1">
    <source>
        <dbReference type="EMBL" id="MBA2226721.1"/>
    </source>
</evidence>
<accession>A0A7V8VEY1</accession>
<dbReference type="RefSeq" id="WP_194538164.1">
    <property type="nucleotide sequence ID" value="NZ_JACEFB010000007.1"/>
</dbReference>
<evidence type="ECO:0000313" key="2">
    <source>
        <dbReference type="Proteomes" id="UP000542342"/>
    </source>
</evidence>
<reference evidence="1 2" key="1">
    <citation type="submission" date="2020-07" db="EMBL/GenBank/DDBJ databases">
        <title>Thermogemmata thermophila gen. nov., sp. nov., a novel moderate thermophilic planctomycete from a Kamchatka hot spring.</title>
        <authorList>
            <person name="Elcheninov A.G."/>
            <person name="Podosokorskaya O.A."/>
            <person name="Kovaleva O.L."/>
            <person name="Novikov A."/>
            <person name="Bonch-Osmolovskaya E.A."/>
            <person name="Toshchakov S.V."/>
            <person name="Kublanov I.V."/>
        </authorList>
    </citation>
    <scope>NUCLEOTIDE SEQUENCE [LARGE SCALE GENOMIC DNA]</scope>
    <source>
        <strain evidence="1 2">2918</strain>
    </source>
</reference>
<organism evidence="1 2">
    <name type="scientific">Thermogemmata fonticola</name>
    <dbReference type="NCBI Taxonomy" id="2755323"/>
    <lineage>
        <taxon>Bacteria</taxon>
        <taxon>Pseudomonadati</taxon>
        <taxon>Planctomycetota</taxon>
        <taxon>Planctomycetia</taxon>
        <taxon>Gemmatales</taxon>
        <taxon>Gemmataceae</taxon>
        <taxon>Thermogemmata</taxon>
    </lineage>
</organism>
<name>A0A7V8VEY1_9BACT</name>
<comment type="caution">
    <text evidence="1">The sequence shown here is derived from an EMBL/GenBank/DDBJ whole genome shotgun (WGS) entry which is preliminary data.</text>
</comment>
<keyword evidence="2" id="KW-1185">Reference proteome</keyword>
<dbReference type="Proteomes" id="UP000542342">
    <property type="component" value="Unassembled WGS sequence"/>
</dbReference>
<dbReference type="EMBL" id="JACEFB010000007">
    <property type="protein sequence ID" value="MBA2226721.1"/>
    <property type="molecule type" value="Genomic_DNA"/>
</dbReference>
<gene>
    <name evidence="1" type="ORF">H0921_11175</name>
</gene>